<accession>A0A1V6TCK7</accession>
<keyword evidence="2" id="KW-0472">Membrane</keyword>
<evidence type="ECO:0000256" key="2">
    <source>
        <dbReference type="SAM" id="Phobius"/>
    </source>
</evidence>
<keyword evidence="2" id="KW-1133">Transmembrane helix</keyword>
<evidence type="ECO:0000256" key="1">
    <source>
        <dbReference type="SAM" id="MobiDB-lite"/>
    </source>
</evidence>
<feature type="transmembrane region" description="Helical" evidence="2">
    <location>
        <begin position="261"/>
        <end position="282"/>
    </location>
</feature>
<sequence>MLTQRSETLDNWGDTYRPGPLGGDKPLYQVLVAFDFLQIIILLGLLAAAILIRKRRMQRGIILFKSLNISLLSSIIAPLLAAIVECIDLTGTKVKRAYGLANLLQHFAGLFSLCTIFFLFYRLINHFQERSTGRSPTGLIVLHGVFLGLMAAICVADWTLYVGYSVITSLASERWGIYCGWVQCARQIVFWVASLEVVIWALFVTVRTFRIDRQARASVFSFLLSSIGFFAMNLMWAIITIQWDIIAYLAYPRWVSYFEPIFRFGCTVITYFGVLLCCTRLAGLEDFKVFSTEGPSVYPMVKYQHPYAVPSEMESSQHPHAIPSEMESRQMIMEADPSREFWEAGSRPIHEADAESKIGPPKP</sequence>
<gene>
    <name evidence="3" type="ORF">PENFLA_c010G04758</name>
</gene>
<keyword evidence="2" id="KW-0812">Transmembrane</keyword>
<evidence type="ECO:0000313" key="3">
    <source>
        <dbReference type="EMBL" id="OQE24067.1"/>
    </source>
</evidence>
<protein>
    <submittedName>
        <fullName evidence="3">Uncharacterized protein</fullName>
    </submittedName>
</protein>
<keyword evidence="4" id="KW-1185">Reference proteome</keyword>
<dbReference type="AlphaFoldDB" id="A0A1V6TCK7"/>
<reference evidence="4" key="1">
    <citation type="journal article" date="2017" name="Nat. Microbiol.">
        <title>Global analysis of biosynthetic gene clusters reveals vast potential of secondary metabolite production in Penicillium species.</title>
        <authorList>
            <person name="Nielsen J.C."/>
            <person name="Grijseels S."/>
            <person name="Prigent S."/>
            <person name="Ji B."/>
            <person name="Dainat J."/>
            <person name="Nielsen K.F."/>
            <person name="Frisvad J.C."/>
            <person name="Workman M."/>
            <person name="Nielsen J."/>
        </authorList>
    </citation>
    <scope>NUCLEOTIDE SEQUENCE [LARGE SCALE GENOMIC DNA]</scope>
    <source>
        <strain evidence="4">IBT 14082</strain>
    </source>
</reference>
<organism evidence="3 4">
    <name type="scientific">Penicillium flavigenum</name>
    <dbReference type="NCBI Taxonomy" id="254877"/>
    <lineage>
        <taxon>Eukaryota</taxon>
        <taxon>Fungi</taxon>
        <taxon>Dikarya</taxon>
        <taxon>Ascomycota</taxon>
        <taxon>Pezizomycotina</taxon>
        <taxon>Eurotiomycetes</taxon>
        <taxon>Eurotiomycetidae</taxon>
        <taxon>Eurotiales</taxon>
        <taxon>Aspergillaceae</taxon>
        <taxon>Penicillium</taxon>
    </lineage>
</organism>
<feature type="transmembrane region" description="Helical" evidence="2">
    <location>
        <begin position="188"/>
        <end position="206"/>
    </location>
</feature>
<feature type="transmembrane region" description="Helical" evidence="2">
    <location>
        <begin position="103"/>
        <end position="124"/>
    </location>
</feature>
<dbReference type="EMBL" id="MLQL01000010">
    <property type="protein sequence ID" value="OQE24067.1"/>
    <property type="molecule type" value="Genomic_DNA"/>
</dbReference>
<feature type="region of interest" description="Disordered" evidence="1">
    <location>
        <begin position="344"/>
        <end position="363"/>
    </location>
</feature>
<name>A0A1V6TCK7_9EURO</name>
<proteinExistence type="predicted"/>
<feature type="transmembrane region" description="Helical" evidence="2">
    <location>
        <begin position="62"/>
        <end position="83"/>
    </location>
</feature>
<evidence type="ECO:0000313" key="4">
    <source>
        <dbReference type="Proteomes" id="UP000191342"/>
    </source>
</evidence>
<dbReference type="Proteomes" id="UP000191342">
    <property type="component" value="Unassembled WGS sequence"/>
</dbReference>
<feature type="transmembrane region" description="Helical" evidence="2">
    <location>
        <begin position="27"/>
        <end position="50"/>
    </location>
</feature>
<dbReference type="OrthoDB" id="4365770at2759"/>
<comment type="caution">
    <text evidence="3">The sequence shown here is derived from an EMBL/GenBank/DDBJ whole genome shotgun (WGS) entry which is preliminary data.</text>
</comment>
<feature type="compositionally biased region" description="Basic and acidic residues" evidence="1">
    <location>
        <begin position="344"/>
        <end position="356"/>
    </location>
</feature>
<feature type="transmembrane region" description="Helical" evidence="2">
    <location>
        <begin position="136"/>
        <end position="161"/>
    </location>
</feature>
<feature type="transmembrane region" description="Helical" evidence="2">
    <location>
        <begin position="218"/>
        <end position="241"/>
    </location>
</feature>